<feature type="compositionally biased region" description="Low complexity" evidence="1">
    <location>
        <begin position="243"/>
        <end position="266"/>
    </location>
</feature>
<protein>
    <recommendedName>
        <fullName evidence="2">Zinc-binding loop region of homing endonuclease domain-containing protein</fullName>
    </recommendedName>
</protein>
<organism evidence="3 4">
    <name type="scientific">Cladonia borealis</name>
    <dbReference type="NCBI Taxonomy" id="184061"/>
    <lineage>
        <taxon>Eukaryota</taxon>
        <taxon>Fungi</taxon>
        <taxon>Dikarya</taxon>
        <taxon>Ascomycota</taxon>
        <taxon>Pezizomycotina</taxon>
        <taxon>Lecanoromycetes</taxon>
        <taxon>OSLEUM clade</taxon>
        <taxon>Lecanoromycetidae</taxon>
        <taxon>Lecanorales</taxon>
        <taxon>Lecanorineae</taxon>
        <taxon>Cladoniaceae</taxon>
        <taxon>Cladonia</taxon>
    </lineage>
</organism>
<dbReference type="InterPro" id="IPR027417">
    <property type="entry name" value="P-loop_NTPase"/>
</dbReference>
<name>A0AA39R3K3_9LECA</name>
<accession>A0AA39R3K3</accession>
<dbReference type="SUPFAM" id="SSF52540">
    <property type="entry name" value="P-loop containing nucleoside triphosphate hydrolases"/>
    <property type="match status" value="1"/>
</dbReference>
<feature type="domain" description="Zinc-binding loop region of homing endonuclease" evidence="2">
    <location>
        <begin position="355"/>
        <end position="390"/>
    </location>
</feature>
<dbReference type="InterPro" id="IPR044930">
    <property type="entry name" value="Homing_endonuclease_His-Me"/>
</dbReference>
<dbReference type="InterPro" id="IPR044925">
    <property type="entry name" value="His-Me_finger_sf"/>
</dbReference>
<keyword evidence="4" id="KW-1185">Reference proteome</keyword>
<feature type="compositionally biased region" description="Polar residues" evidence="1">
    <location>
        <begin position="210"/>
        <end position="219"/>
    </location>
</feature>
<evidence type="ECO:0000313" key="3">
    <source>
        <dbReference type="EMBL" id="KAK0514247.1"/>
    </source>
</evidence>
<dbReference type="Proteomes" id="UP001166286">
    <property type="component" value="Unassembled WGS sequence"/>
</dbReference>
<dbReference type="Gene3D" id="3.40.50.300">
    <property type="entry name" value="P-loop containing nucleotide triphosphate hydrolases"/>
    <property type="match status" value="1"/>
</dbReference>
<sequence length="392" mass="43939">MPLSITLQEKHPELFMRDFYIDPRSRKREVPMEVLCLGYMRTGTASMQTAFNILGIPCFHSFSLFSRIKDIAMWISAFDAKFHGKGKRFDRAEWDQLLAEYGAVTDVPALAFREDLILAYPEAKVVIMERDIEKWYTSFDEAVIKTLWTEKSKWIGHLDPWFAGPIRDIHLRWAKDWMGVSSEEDMRMKAKEKYKEHYELLRRTQSTLPFRTPLSASSGNERRRPLPEPTSPSSPPTKRRRVAAAAAAAAPSASAPTAATASSPLPLTPTSGCLTPRNLPGPLLSVALSAATSLGLATAPPPPILWAVCWGKKPLTVLTTVTFRSLLFRRQLPAGRIAVLLHHPVAVVDKMLFAGFHASHLCHNGTCVNHEHLMVEEKPQNEARKACKGKVY</sequence>
<dbReference type="Pfam" id="PF05551">
    <property type="entry name" value="zf-His_Me_endon"/>
    <property type="match status" value="1"/>
</dbReference>
<dbReference type="AlphaFoldDB" id="A0AA39R3K3"/>
<proteinExistence type="predicted"/>
<dbReference type="GO" id="GO:0004519">
    <property type="term" value="F:endonuclease activity"/>
    <property type="evidence" value="ECO:0007669"/>
    <property type="project" value="InterPro"/>
</dbReference>
<evidence type="ECO:0000256" key="1">
    <source>
        <dbReference type="SAM" id="MobiDB-lite"/>
    </source>
</evidence>
<comment type="caution">
    <text evidence="3">The sequence shown here is derived from an EMBL/GenBank/DDBJ whole genome shotgun (WGS) entry which is preliminary data.</text>
</comment>
<dbReference type="Pfam" id="PF17784">
    <property type="entry name" value="Sulfotransfer_4"/>
    <property type="match status" value="1"/>
</dbReference>
<dbReference type="EMBL" id="JAFEKC020000005">
    <property type="protein sequence ID" value="KAK0514247.1"/>
    <property type="molecule type" value="Genomic_DNA"/>
</dbReference>
<dbReference type="InterPro" id="IPR008704">
    <property type="entry name" value="Endonuclease_Zinc-binding_loop"/>
</dbReference>
<reference evidence="3" key="1">
    <citation type="submission" date="2023-03" db="EMBL/GenBank/DDBJ databases">
        <title>Complete genome of Cladonia borealis.</title>
        <authorList>
            <person name="Park H."/>
        </authorList>
    </citation>
    <scope>NUCLEOTIDE SEQUENCE</scope>
    <source>
        <strain evidence="3">ANT050790</strain>
    </source>
</reference>
<dbReference type="PANTHER" id="PTHR36978">
    <property type="entry name" value="P-LOOP CONTAINING NUCLEOTIDE TRIPHOSPHATE HYDROLASE"/>
    <property type="match status" value="1"/>
</dbReference>
<dbReference type="Gene3D" id="3.90.75.10">
    <property type="entry name" value="Homing Intron 3 (I-ppo) Encoded Endonuclease, Chain A"/>
    <property type="match status" value="1"/>
</dbReference>
<dbReference type="PANTHER" id="PTHR36978:SF4">
    <property type="entry name" value="P-LOOP CONTAINING NUCLEOSIDE TRIPHOSPHATE HYDROLASE PROTEIN"/>
    <property type="match status" value="1"/>
</dbReference>
<evidence type="ECO:0000259" key="2">
    <source>
        <dbReference type="Pfam" id="PF05551"/>
    </source>
</evidence>
<evidence type="ECO:0000313" key="4">
    <source>
        <dbReference type="Proteomes" id="UP001166286"/>
    </source>
</evidence>
<gene>
    <name evidence="3" type="ORF">JMJ35_002864</name>
</gene>
<dbReference type="SUPFAM" id="SSF54060">
    <property type="entry name" value="His-Me finger endonucleases"/>
    <property type="match status" value="1"/>
</dbReference>
<feature type="region of interest" description="Disordered" evidence="1">
    <location>
        <begin position="210"/>
        <end position="266"/>
    </location>
</feature>
<dbReference type="InterPro" id="IPR040632">
    <property type="entry name" value="Sulfotransfer_4"/>
</dbReference>